<keyword evidence="5" id="KW-1185">Reference proteome</keyword>
<protein>
    <submittedName>
        <fullName evidence="2">PIR Superfamily Protein</fullName>
    </submittedName>
</protein>
<dbReference type="EMBL" id="FLRE01001849">
    <property type="protein sequence ID" value="SBT57473.1"/>
    <property type="molecule type" value="Genomic_DNA"/>
</dbReference>
<dbReference type="Proteomes" id="UP000078555">
    <property type="component" value="Unassembled WGS sequence"/>
</dbReference>
<dbReference type="Pfam" id="PF05795">
    <property type="entry name" value="Plasmodium_Vir"/>
    <property type="match status" value="2"/>
</dbReference>
<keyword evidence="1" id="KW-0472">Membrane</keyword>
<name>A0A1A9AMN0_PLAOA</name>
<dbReference type="AlphaFoldDB" id="A0A1A9AMN0"/>
<evidence type="ECO:0000313" key="5">
    <source>
        <dbReference type="Proteomes" id="UP000078555"/>
    </source>
</evidence>
<gene>
    <name evidence="2" type="ORF">POVWA1_081800</name>
    <name evidence="3" type="ORF">POVWA2_079890</name>
</gene>
<evidence type="ECO:0000313" key="4">
    <source>
        <dbReference type="Proteomes" id="UP000078550"/>
    </source>
</evidence>
<dbReference type="Proteomes" id="UP000078550">
    <property type="component" value="Unassembled WGS sequence"/>
</dbReference>
<dbReference type="EMBL" id="FLRD01001508">
    <property type="protein sequence ID" value="SBT57472.1"/>
    <property type="molecule type" value="Genomic_DNA"/>
</dbReference>
<evidence type="ECO:0000313" key="3">
    <source>
        <dbReference type="EMBL" id="SBT57473.1"/>
    </source>
</evidence>
<feature type="transmembrane region" description="Helical" evidence="1">
    <location>
        <begin position="289"/>
        <end position="307"/>
    </location>
</feature>
<reference evidence="2" key="1">
    <citation type="submission" date="2016-05" db="EMBL/GenBank/DDBJ databases">
        <authorList>
            <person name="Lavstsen T."/>
            <person name="Jespersen J.S."/>
        </authorList>
    </citation>
    <scope>NUCLEOTIDE SEQUENCE [LARGE SCALE GENOMIC DNA]</scope>
</reference>
<organism evidence="2 5">
    <name type="scientific">Plasmodium ovale wallikeri</name>
    <dbReference type="NCBI Taxonomy" id="864142"/>
    <lineage>
        <taxon>Eukaryota</taxon>
        <taxon>Sar</taxon>
        <taxon>Alveolata</taxon>
        <taxon>Apicomplexa</taxon>
        <taxon>Aconoidasida</taxon>
        <taxon>Haemosporida</taxon>
        <taxon>Plasmodiidae</taxon>
        <taxon>Plasmodium</taxon>
        <taxon>Plasmodium (Plasmodium)</taxon>
    </lineage>
</organism>
<sequence length="361" mass="42581">MKFINLYGHLCICCKQSGDCSKTLPSKIFYEKLKHNESSLRACEKYKAILHSDYRDNEKIMQLCGKIVKFLRDNNSKGYKRNNTCKTCKLLNYWIYEQLDSTFSNDDKKNSMIFDNLENIWNKVIEDRRYSKDNICQLDSSIILDSKWKEKKEVYEICIDYKKINKEKESKNPQCEEYYNSIEKKLLPYVNYDKSLLQEKLRECSKNYKKRKQCDLTFDFKERIDEKAVLDTENQEQSGKTNKVMQNVRSILINQGGLGQSISYRTGSVLLNTFVDSKDLPLVNSSNSIISSILSFIGTICIFYFWYKFTPHGAIIRDLKKRIKKLWNNRKRKKAKQLIDTQNSKGKSSSKRIFCIPYNSK</sequence>
<evidence type="ECO:0000313" key="2">
    <source>
        <dbReference type="EMBL" id="SBT57472.1"/>
    </source>
</evidence>
<evidence type="ECO:0000256" key="1">
    <source>
        <dbReference type="SAM" id="Phobius"/>
    </source>
</evidence>
<keyword evidence="1" id="KW-0812">Transmembrane</keyword>
<keyword evidence="1" id="KW-1133">Transmembrane helix</keyword>
<reference evidence="4 5" key="2">
    <citation type="submission" date="2016-05" db="EMBL/GenBank/DDBJ databases">
        <authorList>
            <person name="Naeem Raeece"/>
        </authorList>
    </citation>
    <scope>NUCLEOTIDE SEQUENCE [LARGE SCALE GENOMIC DNA]</scope>
</reference>
<accession>A0A1A9AMN0</accession>
<dbReference type="InterPro" id="IPR008780">
    <property type="entry name" value="Plasmodium_Vir"/>
</dbReference>
<proteinExistence type="predicted"/>